<feature type="compositionally biased region" description="Polar residues" evidence="1">
    <location>
        <begin position="376"/>
        <end position="386"/>
    </location>
</feature>
<gene>
    <name evidence="2" type="ORF">NPX13_g8803</name>
</gene>
<keyword evidence="3" id="KW-1185">Reference proteome</keyword>
<protein>
    <recommendedName>
        <fullName evidence="4">Myb-like domain-containing protein</fullName>
    </recommendedName>
</protein>
<proteinExistence type="predicted"/>
<feature type="region of interest" description="Disordered" evidence="1">
    <location>
        <begin position="366"/>
        <end position="584"/>
    </location>
</feature>
<feature type="compositionally biased region" description="Basic and acidic residues" evidence="1">
    <location>
        <begin position="564"/>
        <end position="573"/>
    </location>
</feature>
<feature type="compositionally biased region" description="Basic and acidic residues" evidence="1">
    <location>
        <begin position="10"/>
        <end position="20"/>
    </location>
</feature>
<evidence type="ECO:0000313" key="2">
    <source>
        <dbReference type="EMBL" id="KAJ3561797.1"/>
    </source>
</evidence>
<sequence length="729" mass="82860">MSTRRTRAASRREESPEHPQEVPVARQTRSGSKRTGPPSDASPQAKTVRPRIPQRGTRRRPRRRSMESVATNDFPKSSAEHASPEPPVMEEDPEPLQVEHVPSSDIESQDDSYERLQDLLDFDLPKLSRWCDRVFAVLALLDLSEATIDQRKELKMARRRFKSARHSLIDDTTVYIGEPLSILPQQVDPYTYEKVQKSTRRANLISLLLSLYDVERSKQDASHFIRDVDDNFTLFLDPYSPTQPEGYSLALRVRCRRLVEAVREERKIEPLVVATTLFCEHPASTSEEAAQRLRQGPFRKLGQEGQDGGFTTSSSFKDQMDELVSKLSLPTNAEIEKSLDATYPSEELFRELRSWTSHMYSSFVQQVQETDPPPTSQKGGQPNNENQMDEHEGLFVSDGHEQDDGSVSDSSSEHEEYHQLKTLTKEPSFIKGPGALAAVRRRESSISKKARIEPPSRERPAKEKLTESQMIHAVRQLDPAEVLGDWGEDDDDVVPTGTRAADPRSRSSSQDLGATTKRTRPEEDENYADEGDDFEVNEQVLNENRRYRYDDPEASRPVSKRSRFAVDKGRNGDRPQSVNGTPADNMITVHDLNILSKAARANKLAHKGKAPQLRERWSTADTNRLLDLIAEPSINCSWAEIERQGNRNEKRNDGFETYRNQQAIRDKARNLKKGYLCADAILPSGFDLVYLSKKEKDDVIASGHNPDRMEDDIDERGRVTRNLWKDRGT</sequence>
<feature type="region of interest" description="Disordered" evidence="1">
    <location>
        <begin position="1"/>
        <end position="110"/>
    </location>
</feature>
<feature type="compositionally biased region" description="Basic and acidic residues" evidence="1">
    <location>
        <begin position="543"/>
        <end position="554"/>
    </location>
</feature>
<evidence type="ECO:0000313" key="3">
    <source>
        <dbReference type="Proteomes" id="UP001148614"/>
    </source>
</evidence>
<accession>A0A9W8N7R7</accession>
<comment type="caution">
    <text evidence="2">The sequence shown here is derived from an EMBL/GenBank/DDBJ whole genome shotgun (WGS) entry which is preliminary data.</text>
</comment>
<dbReference type="AlphaFoldDB" id="A0A9W8N7R7"/>
<feature type="compositionally biased region" description="Basic and acidic residues" evidence="1">
    <location>
        <begin position="440"/>
        <end position="466"/>
    </location>
</feature>
<feature type="compositionally biased region" description="Acidic residues" evidence="1">
    <location>
        <begin position="522"/>
        <end position="536"/>
    </location>
</feature>
<dbReference type="EMBL" id="JANPWZ010002005">
    <property type="protein sequence ID" value="KAJ3561797.1"/>
    <property type="molecule type" value="Genomic_DNA"/>
</dbReference>
<dbReference type="VEuPathDB" id="FungiDB:F4678DRAFT_430824"/>
<reference evidence="2" key="1">
    <citation type="submission" date="2022-07" db="EMBL/GenBank/DDBJ databases">
        <title>Genome Sequence of Xylaria arbuscula.</title>
        <authorList>
            <person name="Buettner E."/>
        </authorList>
    </citation>
    <scope>NUCLEOTIDE SEQUENCE</scope>
    <source>
        <strain evidence="2">VT107</strain>
    </source>
</reference>
<name>A0A9W8N7R7_9PEZI</name>
<evidence type="ECO:0000256" key="1">
    <source>
        <dbReference type="SAM" id="MobiDB-lite"/>
    </source>
</evidence>
<organism evidence="2 3">
    <name type="scientific">Xylaria arbuscula</name>
    <dbReference type="NCBI Taxonomy" id="114810"/>
    <lineage>
        <taxon>Eukaryota</taxon>
        <taxon>Fungi</taxon>
        <taxon>Dikarya</taxon>
        <taxon>Ascomycota</taxon>
        <taxon>Pezizomycotina</taxon>
        <taxon>Sordariomycetes</taxon>
        <taxon>Xylariomycetidae</taxon>
        <taxon>Xylariales</taxon>
        <taxon>Xylariaceae</taxon>
        <taxon>Xylaria</taxon>
    </lineage>
</organism>
<dbReference type="Proteomes" id="UP001148614">
    <property type="component" value="Unassembled WGS sequence"/>
</dbReference>
<evidence type="ECO:0008006" key="4">
    <source>
        <dbReference type="Google" id="ProtNLM"/>
    </source>
</evidence>
<feature type="compositionally biased region" description="Basic and acidic residues" evidence="1">
    <location>
        <begin position="388"/>
        <end position="403"/>
    </location>
</feature>